<keyword evidence="3" id="KW-1185">Reference proteome</keyword>
<proteinExistence type="predicted"/>
<sequence>MVNIQSSLRRVFVYIWTMRLTRNNRVYSLRVKHVTNFLRELKDESSVVRKHKKSRLELLSSLAKETNYVTLLCDTSTIISFLTFKKKVEAIVFAWSVFVHLPPFIMSTLSAFGFIHRKPHRNTQAVKPDMMKGTTLSAIYCSSPEKPSKSIAQSNPTKSRTDLVHTTKSQSKNTINSITHYFTSSHHESMEIEEEEEEEPILKVRQSISCSTMWEAMINELDTIYSDHLLTVDPHPFLGCGQRRRHEEDNTMAIVHLHSDKRQRTQQALVEAFKHSMKLSNYRPIQMSTLECPEDRSRAMRRTLDINETDAFLSQIISELMI</sequence>
<dbReference type="EMBL" id="KV440980">
    <property type="protein sequence ID" value="OAD73771.1"/>
    <property type="molecule type" value="Genomic_DNA"/>
</dbReference>
<reference evidence="3" key="1">
    <citation type="submission" date="2015-06" db="EMBL/GenBank/DDBJ databases">
        <title>Expansion of signal transduction pathways in fungi by whole-genome duplication.</title>
        <authorList>
            <consortium name="DOE Joint Genome Institute"/>
            <person name="Corrochano L.M."/>
            <person name="Kuo A."/>
            <person name="Marcet-Houben M."/>
            <person name="Polaino S."/>
            <person name="Salamov A."/>
            <person name="Villalobos J.M."/>
            <person name="Alvarez M.I."/>
            <person name="Avalos J."/>
            <person name="Benito E.P."/>
            <person name="Benoit I."/>
            <person name="Burger G."/>
            <person name="Camino L.P."/>
            <person name="Canovas D."/>
            <person name="Cerda-Olmedo E."/>
            <person name="Cheng J.-F."/>
            <person name="Dominguez A."/>
            <person name="Elias M."/>
            <person name="Eslava A.P."/>
            <person name="Glaser F."/>
            <person name="Grimwood J."/>
            <person name="Gutierrez G."/>
            <person name="Heitman J."/>
            <person name="Henrissat B."/>
            <person name="Iturriaga E.A."/>
            <person name="Lang B.F."/>
            <person name="Lavin J.L."/>
            <person name="Lee S."/>
            <person name="Li W."/>
            <person name="Lindquist E."/>
            <person name="Lopez-Garcia S."/>
            <person name="Luque E.M."/>
            <person name="Marcos A.T."/>
            <person name="Martin J."/>
            <person name="McCluskey K."/>
            <person name="Medina H.R."/>
            <person name="Miralles-Duran A."/>
            <person name="Miyazaki A."/>
            <person name="Munoz-Torres E."/>
            <person name="Oguiza J.A."/>
            <person name="Ohm R."/>
            <person name="Olmedo M."/>
            <person name="Orejas M."/>
            <person name="Ortiz-Castellanos L."/>
            <person name="Pisabarro A.G."/>
            <person name="Rodriguez-Romero J."/>
            <person name="Ruiz-Herrera J."/>
            <person name="Ruiz-Vazquez R."/>
            <person name="Sanz C."/>
            <person name="Schackwitz W."/>
            <person name="Schmutz J."/>
            <person name="Shahriari M."/>
            <person name="Shelest E."/>
            <person name="Silva-Franco F."/>
            <person name="Soanes D."/>
            <person name="Syed K."/>
            <person name="Tagua V.G."/>
            <person name="Talbot N.J."/>
            <person name="Thon M."/>
            <person name="De vries R.P."/>
            <person name="Wiebenga A."/>
            <person name="Yadav J.S."/>
            <person name="Braun E.L."/>
            <person name="Baker S."/>
            <person name="Garre V."/>
            <person name="Horwitz B."/>
            <person name="Torres-Martinez S."/>
            <person name="Idnurm A."/>
            <person name="Herrera-Estrella A."/>
            <person name="Gabaldon T."/>
            <person name="Grigoriev I.V."/>
        </authorList>
    </citation>
    <scope>NUCLEOTIDE SEQUENCE [LARGE SCALE GENOMIC DNA]</scope>
    <source>
        <strain evidence="3">NRRL 1555(-)</strain>
    </source>
</reference>
<dbReference type="GeneID" id="29002249"/>
<evidence type="ECO:0000256" key="1">
    <source>
        <dbReference type="SAM" id="Phobius"/>
    </source>
</evidence>
<name>A0A163AIV3_PHYB8</name>
<gene>
    <name evidence="2" type="ORF">PHYBLDRAFT_64730</name>
</gene>
<dbReference type="VEuPathDB" id="FungiDB:PHYBLDRAFT_64730"/>
<keyword evidence="1" id="KW-1133">Transmembrane helix</keyword>
<keyword evidence="1" id="KW-0472">Membrane</keyword>
<dbReference type="OrthoDB" id="10417613at2759"/>
<keyword evidence="1" id="KW-0812">Transmembrane</keyword>
<organism evidence="2 3">
    <name type="scientific">Phycomyces blakesleeanus (strain ATCC 8743b / DSM 1359 / FGSC 10004 / NBRC 33097 / NRRL 1555)</name>
    <dbReference type="NCBI Taxonomy" id="763407"/>
    <lineage>
        <taxon>Eukaryota</taxon>
        <taxon>Fungi</taxon>
        <taxon>Fungi incertae sedis</taxon>
        <taxon>Mucoromycota</taxon>
        <taxon>Mucoromycotina</taxon>
        <taxon>Mucoromycetes</taxon>
        <taxon>Mucorales</taxon>
        <taxon>Phycomycetaceae</taxon>
        <taxon>Phycomyces</taxon>
    </lineage>
</organism>
<dbReference type="RefSeq" id="XP_018291811.1">
    <property type="nucleotide sequence ID" value="XM_018441343.1"/>
</dbReference>
<evidence type="ECO:0000313" key="3">
    <source>
        <dbReference type="Proteomes" id="UP000077315"/>
    </source>
</evidence>
<evidence type="ECO:0000313" key="2">
    <source>
        <dbReference type="EMBL" id="OAD73771.1"/>
    </source>
</evidence>
<dbReference type="Proteomes" id="UP000077315">
    <property type="component" value="Unassembled WGS sequence"/>
</dbReference>
<feature type="transmembrane region" description="Helical" evidence="1">
    <location>
        <begin position="90"/>
        <end position="115"/>
    </location>
</feature>
<accession>A0A163AIV3</accession>
<dbReference type="InParanoid" id="A0A163AIV3"/>
<dbReference type="AlphaFoldDB" id="A0A163AIV3"/>
<protein>
    <submittedName>
        <fullName evidence="2">Uncharacterized protein</fullName>
    </submittedName>
</protein>